<dbReference type="Gene3D" id="3.90.700.10">
    <property type="entry name" value="Succinate dehydrogenase/fumarate reductase flavoprotein, catalytic domain"/>
    <property type="match status" value="1"/>
</dbReference>
<dbReference type="RefSeq" id="WP_120177318.1">
    <property type="nucleotide sequence ID" value="NZ_AP018786.1"/>
</dbReference>
<evidence type="ECO:0000256" key="1">
    <source>
        <dbReference type="ARBA" id="ARBA00001974"/>
    </source>
</evidence>
<reference evidence="7 8" key="1">
    <citation type="journal article" date="2018" name="Int. J. Syst. Evol. Microbiol.">
        <title>Mesosutterella multiformis gen. nov., sp. nov., a member of the family Sutterellaceae and Sutterella megalosphaeroides sp. nov., isolated from human faeces.</title>
        <authorList>
            <person name="Sakamoto M."/>
            <person name="Ikeyama N."/>
            <person name="Kunihiro T."/>
            <person name="Iino T."/>
            <person name="Yuki M."/>
            <person name="Ohkuma M."/>
        </authorList>
    </citation>
    <scope>NUCLEOTIDE SEQUENCE [LARGE SCALE GENOMIC DNA]</scope>
    <source>
        <strain evidence="7 8">6FBBBH3</strain>
    </source>
</reference>
<feature type="signal peptide" evidence="5">
    <location>
        <begin position="1"/>
        <end position="31"/>
    </location>
</feature>
<evidence type="ECO:0000313" key="8">
    <source>
        <dbReference type="Proteomes" id="UP000271003"/>
    </source>
</evidence>
<evidence type="ECO:0000259" key="6">
    <source>
        <dbReference type="Pfam" id="PF00890"/>
    </source>
</evidence>
<dbReference type="SUPFAM" id="SSF51905">
    <property type="entry name" value="FAD/NAD(P)-binding domain"/>
    <property type="match status" value="1"/>
</dbReference>
<dbReference type="InterPro" id="IPR006311">
    <property type="entry name" value="TAT_signal"/>
</dbReference>
<comment type="cofactor">
    <cofactor evidence="1">
        <name>FAD</name>
        <dbReference type="ChEBI" id="CHEBI:57692"/>
    </cofactor>
</comment>
<dbReference type="Proteomes" id="UP000271003">
    <property type="component" value="Chromosome"/>
</dbReference>
<keyword evidence="8" id="KW-1185">Reference proteome</keyword>
<dbReference type="PRINTS" id="PR00411">
    <property type="entry name" value="PNDRDTASEI"/>
</dbReference>
<evidence type="ECO:0000256" key="2">
    <source>
        <dbReference type="ARBA" id="ARBA00022630"/>
    </source>
</evidence>
<proteinExistence type="predicted"/>
<dbReference type="PROSITE" id="PS51318">
    <property type="entry name" value="TAT"/>
    <property type="match status" value="1"/>
</dbReference>
<evidence type="ECO:0000256" key="5">
    <source>
        <dbReference type="SAM" id="SignalP"/>
    </source>
</evidence>
<dbReference type="InterPro" id="IPR003953">
    <property type="entry name" value="FAD-dep_OxRdtase_2_FAD-bd"/>
</dbReference>
<dbReference type="AlphaFoldDB" id="A0A2Z6IB35"/>
<dbReference type="EMBL" id="AP018786">
    <property type="protein sequence ID" value="BBF23741.1"/>
    <property type="molecule type" value="Genomic_DNA"/>
</dbReference>
<dbReference type="SUPFAM" id="SSF56425">
    <property type="entry name" value="Succinate dehydrogenase/fumarate reductase flavoprotein, catalytic domain"/>
    <property type="match status" value="1"/>
</dbReference>
<dbReference type="PANTHER" id="PTHR43400:SF7">
    <property type="entry name" value="FAD-DEPENDENT OXIDOREDUCTASE 2 FAD BINDING DOMAIN-CONTAINING PROTEIN"/>
    <property type="match status" value="1"/>
</dbReference>
<dbReference type="GO" id="GO:0016491">
    <property type="term" value="F:oxidoreductase activity"/>
    <property type="evidence" value="ECO:0007669"/>
    <property type="project" value="UniProtKB-KW"/>
</dbReference>
<evidence type="ECO:0000313" key="7">
    <source>
        <dbReference type="EMBL" id="BBF23741.1"/>
    </source>
</evidence>
<organism evidence="7 8">
    <name type="scientific">Sutterella megalosphaeroides</name>
    <dbReference type="NCBI Taxonomy" id="2494234"/>
    <lineage>
        <taxon>Bacteria</taxon>
        <taxon>Pseudomonadati</taxon>
        <taxon>Pseudomonadota</taxon>
        <taxon>Betaproteobacteria</taxon>
        <taxon>Burkholderiales</taxon>
        <taxon>Sutterellaceae</taxon>
        <taxon>Sutterella</taxon>
    </lineage>
</organism>
<dbReference type="InterPro" id="IPR050315">
    <property type="entry name" value="FAD-oxidoreductase_2"/>
</dbReference>
<gene>
    <name evidence="7" type="ORF">SUTMEG_16320</name>
</gene>
<dbReference type="Gene3D" id="3.50.50.60">
    <property type="entry name" value="FAD/NAD(P)-binding domain"/>
    <property type="match status" value="1"/>
</dbReference>
<keyword evidence="2" id="KW-0285">Flavoprotein</keyword>
<name>A0A2Z6IB35_9BURK</name>
<protein>
    <submittedName>
        <fullName evidence="7">Flavocytochrome c</fullName>
    </submittedName>
</protein>
<keyword evidence="4" id="KW-0560">Oxidoreductase</keyword>
<feature type="chain" id="PRO_5016284842" evidence="5">
    <location>
        <begin position="32"/>
        <end position="511"/>
    </location>
</feature>
<dbReference type="PANTHER" id="PTHR43400">
    <property type="entry name" value="FUMARATE REDUCTASE"/>
    <property type="match status" value="1"/>
</dbReference>
<dbReference type="InterPro" id="IPR027477">
    <property type="entry name" value="Succ_DH/fumarate_Rdtase_cat_sf"/>
</dbReference>
<dbReference type="InterPro" id="IPR036188">
    <property type="entry name" value="FAD/NAD-bd_sf"/>
</dbReference>
<dbReference type="Pfam" id="PF00890">
    <property type="entry name" value="FAD_binding_2"/>
    <property type="match status" value="1"/>
</dbReference>
<feature type="domain" description="FAD-dependent oxidoreductase 2 FAD-binding" evidence="6">
    <location>
        <begin position="44"/>
        <end position="488"/>
    </location>
</feature>
<keyword evidence="3" id="KW-0274">FAD</keyword>
<keyword evidence="5" id="KW-0732">Signal</keyword>
<evidence type="ECO:0000256" key="4">
    <source>
        <dbReference type="ARBA" id="ARBA00023002"/>
    </source>
</evidence>
<evidence type="ECO:0000256" key="3">
    <source>
        <dbReference type="ARBA" id="ARBA00022827"/>
    </source>
</evidence>
<accession>A0A2Z6IB35</accession>
<dbReference type="OrthoDB" id="9148689at2"/>
<dbReference type="KEGG" id="sutt:SUTMEG_16320"/>
<sequence length="511" mass="54272">MQTSRRSFLGRAAAGLGLAGSGSLLAPTARANESTAPAFDAVYDIIVVGSGISGTMAALVAARSGAKTLLIEKLNRLGGTSRYSALDFSCVGSDRQKAEGIEDTPEAMVDDMAKVAGGLADRERALNVARNTARAQKVMAEHGVKWKNLLKLGGHSAKRCLIAEGGGAGILRSLWASFERYPNLTVMPSTKLDELILDETGVTGVVVRTHYLFDASLPNDDRDNRSGAVKRFGARQGVIMATGGYARDKEFMKDEVPYLEHTSNSCSEGATAGALKSMIRAGARPVQLGLYRFSFALPTEDFIWGVAIDAKTGKRYCAESLGRNAIALASMRVRQSSGKMPFIVYDDAALELFHNLGRAAKSLAGLNGRNGTMYKFDTLEALARHFETDPKALRATIDAYNADIAAGRDSAFGKDLERSGRKVRPIGKTGPFYGIPMTARWDYCPGGILTDTEARALKLSDGTPLPGLWVVGEAAGGIHGAERLTACSMPDCSVTGMLAAESAVNSAKKSL</sequence>